<accession>A0A1W1CI97</accession>
<dbReference type="PROSITE" id="PS50110">
    <property type="entry name" value="RESPONSE_REGULATORY"/>
    <property type="match status" value="1"/>
</dbReference>
<gene>
    <name evidence="5" type="ORF">MNB_SM-4-1198</name>
</gene>
<organism evidence="5">
    <name type="scientific">hydrothermal vent metagenome</name>
    <dbReference type="NCBI Taxonomy" id="652676"/>
    <lineage>
        <taxon>unclassified sequences</taxon>
        <taxon>metagenomes</taxon>
        <taxon>ecological metagenomes</taxon>
    </lineage>
</organism>
<evidence type="ECO:0000313" key="5">
    <source>
        <dbReference type="EMBL" id="SFV65494.1"/>
    </source>
</evidence>
<dbReference type="InterPro" id="IPR001789">
    <property type="entry name" value="Sig_transdc_resp-reg_receiver"/>
</dbReference>
<dbReference type="PROSITE" id="PS50113">
    <property type="entry name" value="PAC"/>
    <property type="match status" value="1"/>
</dbReference>
<dbReference type="PANTHER" id="PTHR44591">
    <property type="entry name" value="STRESS RESPONSE REGULATOR PROTEIN 1"/>
    <property type="match status" value="1"/>
</dbReference>
<evidence type="ECO:0000259" key="4">
    <source>
        <dbReference type="PROSITE" id="PS50113"/>
    </source>
</evidence>
<dbReference type="PROSITE" id="PS50112">
    <property type="entry name" value="PAS"/>
    <property type="match status" value="1"/>
</dbReference>
<dbReference type="PANTHER" id="PTHR44591:SF23">
    <property type="entry name" value="CHEY SUBFAMILY"/>
    <property type="match status" value="1"/>
</dbReference>
<evidence type="ECO:0000256" key="1">
    <source>
        <dbReference type="ARBA" id="ARBA00022553"/>
    </source>
</evidence>
<reference evidence="5" key="1">
    <citation type="submission" date="2016-10" db="EMBL/GenBank/DDBJ databases">
        <authorList>
            <person name="de Groot N.N."/>
        </authorList>
    </citation>
    <scope>NUCLEOTIDE SEQUENCE</scope>
</reference>
<protein>
    <submittedName>
        <fullName evidence="5">Methyl-accepting chemotaxis protein</fullName>
    </submittedName>
</protein>
<feature type="domain" description="PAC" evidence="4">
    <location>
        <begin position="215"/>
        <end position="269"/>
    </location>
</feature>
<dbReference type="GO" id="GO:0000160">
    <property type="term" value="P:phosphorelay signal transduction system"/>
    <property type="evidence" value="ECO:0007669"/>
    <property type="project" value="InterPro"/>
</dbReference>
<dbReference type="SUPFAM" id="SSF55785">
    <property type="entry name" value="PYP-like sensor domain (PAS domain)"/>
    <property type="match status" value="1"/>
</dbReference>
<dbReference type="AlphaFoldDB" id="A0A1W1CI97"/>
<dbReference type="Pfam" id="PF00072">
    <property type="entry name" value="Response_reg"/>
    <property type="match status" value="1"/>
</dbReference>
<dbReference type="InterPro" id="IPR000014">
    <property type="entry name" value="PAS"/>
</dbReference>
<dbReference type="InterPro" id="IPR050595">
    <property type="entry name" value="Bact_response_regulator"/>
</dbReference>
<dbReference type="SUPFAM" id="SSF52172">
    <property type="entry name" value="CheY-like"/>
    <property type="match status" value="1"/>
</dbReference>
<dbReference type="SMART" id="SM00086">
    <property type="entry name" value="PAC"/>
    <property type="match status" value="1"/>
</dbReference>
<dbReference type="InterPro" id="IPR011006">
    <property type="entry name" value="CheY-like_superfamily"/>
</dbReference>
<name>A0A1W1CI97_9ZZZZ</name>
<dbReference type="InterPro" id="IPR035965">
    <property type="entry name" value="PAS-like_dom_sf"/>
</dbReference>
<dbReference type="Pfam" id="PF13426">
    <property type="entry name" value="PAS_9"/>
    <property type="match status" value="1"/>
</dbReference>
<keyword evidence="1" id="KW-0597">Phosphoprotein</keyword>
<dbReference type="InterPro" id="IPR035919">
    <property type="entry name" value="EAL_sf"/>
</dbReference>
<proteinExistence type="predicted"/>
<dbReference type="InterPro" id="IPR000700">
    <property type="entry name" value="PAS-assoc_C"/>
</dbReference>
<feature type="domain" description="Response regulatory" evidence="2">
    <location>
        <begin position="15"/>
        <end position="129"/>
    </location>
</feature>
<dbReference type="NCBIfam" id="TIGR00229">
    <property type="entry name" value="sensory_box"/>
    <property type="match status" value="1"/>
</dbReference>
<feature type="domain" description="PAS" evidence="3">
    <location>
        <begin position="162"/>
        <end position="213"/>
    </location>
</feature>
<dbReference type="CDD" id="cd00130">
    <property type="entry name" value="PAS"/>
    <property type="match status" value="1"/>
</dbReference>
<dbReference type="SUPFAM" id="SSF141868">
    <property type="entry name" value="EAL domain-like"/>
    <property type="match status" value="1"/>
</dbReference>
<evidence type="ECO:0000259" key="2">
    <source>
        <dbReference type="PROSITE" id="PS50110"/>
    </source>
</evidence>
<dbReference type="Gene3D" id="3.40.50.2300">
    <property type="match status" value="1"/>
</dbReference>
<dbReference type="EMBL" id="FPHF01000087">
    <property type="protein sequence ID" value="SFV65494.1"/>
    <property type="molecule type" value="Genomic_DNA"/>
</dbReference>
<dbReference type="CDD" id="cd17536">
    <property type="entry name" value="REC_YesN-like"/>
    <property type="match status" value="1"/>
</dbReference>
<dbReference type="Gene3D" id="3.30.450.20">
    <property type="entry name" value="PAS domain"/>
    <property type="match status" value="1"/>
</dbReference>
<evidence type="ECO:0000259" key="3">
    <source>
        <dbReference type="PROSITE" id="PS50112"/>
    </source>
</evidence>
<sequence length="488" mass="56976">MYNLKEIIQNTSDIRLLYVEDNEQARVPTLAVLSEFFTNIVVAVDGKDGVLKYHENKIDLIITDINMPNLDGLDMIEAIRKTNKDIAILMLSAYSDIEYFRRSIQLGVDGYLLKPIDITQFLELINKIVEKIEIKQELKENLNFLEQYKSIVNQKSMISKTDLTGIITYANDMFCSVSQYTREELIGEEQNIIRHADNPASLLEEIWDTIKVQKQTWKGVLRNRAKDGSSYYVDAIIQPILDLDGNILEYIAMRHDITNVMNSKRQFIDYITTAKRPLVVQIKIESFDSFQRYYGFEFSLLVESKLSGMLEDYMPKDLDFEAFFSLDNGNYAFVKDCLKTDDMQSTINRLKKFQKFMNTLHVQINTINYEVAILICTSYENNVYENVKYGMKHIVRNKEHFLVTNDIAQEVHKVAERNLKILTKVKEAIENSKIISFFQPIVDSKGVICKYESLVRLLERDGSIRKILYTNHFSCFRKLFYCLKQYQL</sequence>
<dbReference type="InterPro" id="IPR001610">
    <property type="entry name" value="PAC"/>
</dbReference>
<dbReference type="SMART" id="SM00448">
    <property type="entry name" value="REC"/>
    <property type="match status" value="1"/>
</dbReference>